<gene>
    <name evidence="2" type="ORF">CD178_00272</name>
</gene>
<evidence type="ECO:0000313" key="3">
    <source>
        <dbReference type="Proteomes" id="UP000264120"/>
    </source>
</evidence>
<dbReference type="KEGG" id="ksc:CD178_00272"/>
<keyword evidence="3" id="KW-1185">Reference proteome</keyword>
<dbReference type="Proteomes" id="UP000264120">
    <property type="component" value="Chromosome"/>
</dbReference>
<protein>
    <submittedName>
        <fullName evidence="2">Acetyl-CoA carboxylase biotin carboxyl carrier protein subunit</fullName>
    </submittedName>
</protein>
<dbReference type="Pfam" id="PF00364">
    <property type="entry name" value="Biotin_lipoyl"/>
    <property type="match status" value="1"/>
</dbReference>
<proteinExistence type="predicted"/>
<dbReference type="InterPro" id="IPR000089">
    <property type="entry name" value="Biotin_lipoyl"/>
</dbReference>
<dbReference type="AlphaFoldDB" id="A0A347W8A6"/>
<dbReference type="Gene3D" id="2.40.50.100">
    <property type="match status" value="1"/>
</dbReference>
<accession>A0A347W8A6</accession>
<sequence length="153" mass="15972">MSNPSELLPDFNTLPEPEEISQIATWLSESGLESLELSNDTGTRLRIRVAQAAADTAEISSVPACPAEPVAGVGTVAVSAPYFGHLCLDRPMGDGAFAPVGSMVRQDDVVALLTLDTLQVPVRAPVDGEVVEIVATPGALLGYGTEIMTIRPS</sequence>
<organism evidence="2 3">
    <name type="scientific">Komagataeibacter saccharivorans</name>
    <dbReference type="NCBI Taxonomy" id="265959"/>
    <lineage>
        <taxon>Bacteria</taxon>
        <taxon>Pseudomonadati</taxon>
        <taxon>Pseudomonadota</taxon>
        <taxon>Alphaproteobacteria</taxon>
        <taxon>Acetobacterales</taxon>
        <taxon>Acetobacteraceae</taxon>
        <taxon>Komagataeibacter</taxon>
    </lineage>
</organism>
<feature type="domain" description="Lipoyl-binding" evidence="1">
    <location>
        <begin position="97"/>
        <end position="150"/>
    </location>
</feature>
<dbReference type="RefSeq" id="WP_118962344.1">
    <property type="nucleotide sequence ID" value="NZ_CP023036.1"/>
</dbReference>
<dbReference type="InterPro" id="IPR011053">
    <property type="entry name" value="Single_hybrid_motif"/>
</dbReference>
<evidence type="ECO:0000313" key="2">
    <source>
        <dbReference type="EMBL" id="AXY21099.1"/>
    </source>
</evidence>
<dbReference type="OrthoDB" id="7282278at2"/>
<evidence type="ECO:0000259" key="1">
    <source>
        <dbReference type="Pfam" id="PF00364"/>
    </source>
</evidence>
<name>A0A347W8A6_9PROT</name>
<dbReference type="EMBL" id="CP023036">
    <property type="protein sequence ID" value="AXY21099.1"/>
    <property type="molecule type" value="Genomic_DNA"/>
</dbReference>
<reference evidence="2 3" key="1">
    <citation type="submission" date="2017-08" db="EMBL/GenBank/DDBJ databases">
        <title>Complete genome sequence of Gluconacetobacter saccharivorans CV1 isolated from Fermented Vinegar.</title>
        <authorList>
            <person name="Kim S.-Y."/>
        </authorList>
    </citation>
    <scope>NUCLEOTIDE SEQUENCE [LARGE SCALE GENOMIC DNA]</scope>
    <source>
        <strain evidence="2 3">CV1</strain>
    </source>
</reference>
<dbReference type="SUPFAM" id="SSF51230">
    <property type="entry name" value="Single hybrid motif"/>
    <property type="match status" value="1"/>
</dbReference>